<proteinExistence type="predicted"/>
<accession>A0A1A6BEZ5</accession>
<dbReference type="Proteomes" id="UP000093757">
    <property type="component" value="Unassembled WGS sequence"/>
</dbReference>
<protein>
    <submittedName>
        <fullName evidence="2">Uncharacterized protein</fullName>
    </submittedName>
</protein>
<evidence type="ECO:0000313" key="2">
    <source>
        <dbReference type="EMBL" id="OBS00895.1"/>
    </source>
</evidence>
<comment type="caution">
    <text evidence="2">The sequence shown here is derived from an EMBL/GenBank/DDBJ whole genome shotgun (WGS) entry which is preliminary data.</text>
</comment>
<sequence length="76" mass="7803">MRGVAAARNKVHTNIFQVIADAAAVSVGADVGQEVDPAAELGQSDGNVEGAAADMLGSPVDDVDQRFTDDQPTRHG</sequence>
<feature type="compositionally biased region" description="Basic and acidic residues" evidence="1">
    <location>
        <begin position="63"/>
        <end position="76"/>
    </location>
</feature>
<reference evidence="2 3" key="1">
    <citation type="submission" date="2016-06" db="EMBL/GenBank/DDBJ databases">
        <authorList>
            <person name="Kjaerup R.B."/>
            <person name="Dalgaard T.S."/>
            <person name="Juul-Madsen H.R."/>
        </authorList>
    </citation>
    <scope>NUCLEOTIDE SEQUENCE [LARGE SCALE GENOMIC DNA]</scope>
    <source>
        <strain evidence="2 3">1245752.6</strain>
    </source>
</reference>
<gene>
    <name evidence="2" type="ORF">A9W98_22695</name>
</gene>
<evidence type="ECO:0000256" key="1">
    <source>
        <dbReference type="SAM" id="MobiDB-lite"/>
    </source>
</evidence>
<evidence type="ECO:0000313" key="3">
    <source>
        <dbReference type="Proteomes" id="UP000093757"/>
    </source>
</evidence>
<feature type="region of interest" description="Disordered" evidence="1">
    <location>
        <begin position="40"/>
        <end position="76"/>
    </location>
</feature>
<name>A0A1A6BEZ5_MYCGO</name>
<organism evidence="2 3">
    <name type="scientific">Mycobacterium gordonae</name>
    <dbReference type="NCBI Taxonomy" id="1778"/>
    <lineage>
        <taxon>Bacteria</taxon>
        <taxon>Bacillati</taxon>
        <taxon>Actinomycetota</taxon>
        <taxon>Actinomycetes</taxon>
        <taxon>Mycobacteriales</taxon>
        <taxon>Mycobacteriaceae</taxon>
        <taxon>Mycobacterium</taxon>
    </lineage>
</organism>
<dbReference type="EMBL" id="MAEM01000329">
    <property type="protein sequence ID" value="OBS00895.1"/>
    <property type="molecule type" value="Genomic_DNA"/>
</dbReference>
<dbReference type="AlphaFoldDB" id="A0A1A6BEZ5"/>